<keyword evidence="1" id="KW-0472">Membrane</keyword>
<reference evidence="2 3" key="1">
    <citation type="submission" date="2016-08" db="EMBL/GenBank/DDBJ databases">
        <authorList>
            <person name="Seilhamer J.J."/>
        </authorList>
    </citation>
    <scope>NUCLEOTIDE SEQUENCE [LARGE SCALE GENOMIC DNA]</scope>
    <source>
        <strain evidence="2 3">A37T2</strain>
    </source>
</reference>
<accession>A0A1C3YNT7</accession>
<dbReference type="Proteomes" id="UP000242818">
    <property type="component" value="Unassembled WGS sequence"/>
</dbReference>
<keyword evidence="1" id="KW-1133">Transmembrane helix</keyword>
<name>A0A1C3YNT7_9BACT</name>
<sequence length="176" mass="19445">MCISIIYWSNTSLSFQVSKIGVMKIILWGFLSGCFDVILPHFLHANFVGHPACAGSGIPLPRGLSFCWCKKKQKAPGGCGKWLKFTALRYGKRSLLLSGGIFIGRLCAWAAVLPSARLPLYAPLRKFLDAIFIRPLNALHTICFHLLHYNVFAHHPLPSVRYDQTIHGGCAALAPL</sequence>
<dbReference type="STRING" id="1335309.GA0116948_1018"/>
<dbReference type="AlphaFoldDB" id="A0A1C3YNT7"/>
<feature type="transmembrane region" description="Helical" evidence="1">
    <location>
        <begin position="94"/>
        <end position="112"/>
    </location>
</feature>
<keyword evidence="1" id="KW-0812">Transmembrane</keyword>
<evidence type="ECO:0000313" key="2">
    <source>
        <dbReference type="EMBL" id="SCB71765.1"/>
    </source>
</evidence>
<feature type="transmembrane region" description="Helical" evidence="1">
    <location>
        <begin position="132"/>
        <end position="152"/>
    </location>
</feature>
<dbReference type="EMBL" id="FMAR01000001">
    <property type="protein sequence ID" value="SCB71765.1"/>
    <property type="molecule type" value="Genomic_DNA"/>
</dbReference>
<keyword evidence="3" id="KW-1185">Reference proteome</keyword>
<protein>
    <submittedName>
        <fullName evidence="2">Uncharacterized protein</fullName>
    </submittedName>
</protein>
<organism evidence="2 3">
    <name type="scientific">Chitinophaga costaii</name>
    <dbReference type="NCBI Taxonomy" id="1335309"/>
    <lineage>
        <taxon>Bacteria</taxon>
        <taxon>Pseudomonadati</taxon>
        <taxon>Bacteroidota</taxon>
        <taxon>Chitinophagia</taxon>
        <taxon>Chitinophagales</taxon>
        <taxon>Chitinophagaceae</taxon>
        <taxon>Chitinophaga</taxon>
    </lineage>
</organism>
<gene>
    <name evidence="2" type="ORF">GA0116948_1018</name>
</gene>
<evidence type="ECO:0000256" key="1">
    <source>
        <dbReference type="SAM" id="Phobius"/>
    </source>
</evidence>
<evidence type="ECO:0000313" key="3">
    <source>
        <dbReference type="Proteomes" id="UP000242818"/>
    </source>
</evidence>
<proteinExistence type="predicted"/>